<comment type="subcellular location">
    <subcellularLocation>
        <location evidence="1">Membrane</location>
        <topology evidence="1">Multi-pass membrane protein</topology>
    </subcellularLocation>
</comment>
<evidence type="ECO:0000313" key="6">
    <source>
        <dbReference type="EMBL" id="CDO57145.1"/>
    </source>
</evidence>
<feature type="transmembrane region" description="Helical" evidence="4">
    <location>
        <begin position="333"/>
        <end position="352"/>
    </location>
</feature>
<dbReference type="AlphaFoldDB" id="A0A0J9XHT8"/>
<reference evidence="6" key="1">
    <citation type="submission" date="2014-03" db="EMBL/GenBank/DDBJ databases">
        <authorList>
            <person name="Casaregola S."/>
        </authorList>
    </citation>
    <scope>NUCLEOTIDE SEQUENCE [LARGE SCALE GENOMIC DNA]</scope>
    <source>
        <strain evidence="6">CLIB 918</strain>
    </source>
</reference>
<dbReference type="EMBL" id="CCBN010000019">
    <property type="protein sequence ID" value="CDO57145.1"/>
    <property type="molecule type" value="Genomic_DNA"/>
</dbReference>
<dbReference type="GO" id="GO:0016020">
    <property type="term" value="C:membrane"/>
    <property type="evidence" value="ECO:0007669"/>
    <property type="project" value="UniProtKB-SubCell"/>
</dbReference>
<name>A0A0J9XHT8_GEOCN</name>
<dbReference type="GO" id="GO:0022857">
    <property type="term" value="F:transmembrane transporter activity"/>
    <property type="evidence" value="ECO:0007669"/>
    <property type="project" value="InterPro"/>
</dbReference>
<feature type="domain" description="Major facilitator superfamily (MFS) profile" evidence="5">
    <location>
        <begin position="65"/>
        <end position="451"/>
    </location>
</feature>
<dbReference type="InterPro" id="IPR050327">
    <property type="entry name" value="Proton-linked_MCT"/>
</dbReference>
<feature type="transmembrane region" description="Helical" evidence="4">
    <location>
        <begin position="106"/>
        <end position="125"/>
    </location>
</feature>
<keyword evidence="4" id="KW-0472">Membrane</keyword>
<keyword evidence="4" id="KW-1133">Transmembrane helix</keyword>
<evidence type="ECO:0000313" key="7">
    <source>
        <dbReference type="Proteomes" id="UP000242525"/>
    </source>
</evidence>
<keyword evidence="4" id="KW-0812">Transmembrane</keyword>
<evidence type="ECO:0000256" key="1">
    <source>
        <dbReference type="ARBA" id="ARBA00004141"/>
    </source>
</evidence>
<dbReference type="SUPFAM" id="SSF103473">
    <property type="entry name" value="MFS general substrate transporter"/>
    <property type="match status" value="1"/>
</dbReference>
<evidence type="ECO:0000256" key="3">
    <source>
        <dbReference type="SAM" id="MobiDB-lite"/>
    </source>
</evidence>
<feature type="transmembrane region" description="Helical" evidence="4">
    <location>
        <begin position="225"/>
        <end position="245"/>
    </location>
</feature>
<feature type="transmembrane region" description="Helical" evidence="4">
    <location>
        <begin position="270"/>
        <end position="292"/>
    </location>
</feature>
<feature type="transmembrane region" description="Helical" evidence="4">
    <location>
        <begin position="358"/>
        <end position="383"/>
    </location>
</feature>
<dbReference type="Gene3D" id="1.20.1250.20">
    <property type="entry name" value="MFS general substrate transporter like domains"/>
    <property type="match status" value="2"/>
</dbReference>
<evidence type="ECO:0000259" key="5">
    <source>
        <dbReference type="PROSITE" id="PS50850"/>
    </source>
</evidence>
<dbReference type="PANTHER" id="PTHR11360">
    <property type="entry name" value="MONOCARBOXYLATE TRANSPORTER"/>
    <property type="match status" value="1"/>
</dbReference>
<feature type="transmembrane region" description="Helical" evidence="4">
    <location>
        <begin position="426"/>
        <end position="447"/>
    </location>
</feature>
<feature type="transmembrane region" description="Helical" evidence="4">
    <location>
        <begin position="132"/>
        <end position="152"/>
    </location>
</feature>
<gene>
    <name evidence="6" type="ORF">BN980_GECA19s00428g</name>
</gene>
<feature type="transmembrane region" description="Helical" evidence="4">
    <location>
        <begin position="395"/>
        <end position="414"/>
    </location>
</feature>
<organism evidence="6 7">
    <name type="scientific">Geotrichum candidum</name>
    <name type="common">Oospora lactis</name>
    <name type="synonym">Dipodascus geotrichum</name>
    <dbReference type="NCBI Taxonomy" id="1173061"/>
    <lineage>
        <taxon>Eukaryota</taxon>
        <taxon>Fungi</taxon>
        <taxon>Dikarya</taxon>
        <taxon>Ascomycota</taxon>
        <taxon>Saccharomycotina</taxon>
        <taxon>Dipodascomycetes</taxon>
        <taxon>Dipodascales</taxon>
        <taxon>Dipodascaceae</taxon>
        <taxon>Geotrichum</taxon>
    </lineage>
</organism>
<evidence type="ECO:0000256" key="2">
    <source>
        <dbReference type="ARBA" id="ARBA00006727"/>
    </source>
</evidence>
<evidence type="ECO:0000256" key="4">
    <source>
        <dbReference type="SAM" id="Phobius"/>
    </source>
</evidence>
<proteinExistence type="inferred from homology"/>
<comment type="caution">
    <text evidence="6">The sequence shown here is derived from an EMBL/GenBank/DDBJ whole genome shotgun (WGS) entry which is preliminary data.</text>
</comment>
<dbReference type="PROSITE" id="PS50850">
    <property type="entry name" value="MFS"/>
    <property type="match status" value="1"/>
</dbReference>
<dbReference type="Pfam" id="PF07690">
    <property type="entry name" value="MFS_1"/>
    <property type="match status" value="1"/>
</dbReference>
<feature type="transmembrane region" description="Helical" evidence="4">
    <location>
        <begin position="69"/>
        <end position="94"/>
    </location>
</feature>
<dbReference type="OrthoDB" id="6509908at2759"/>
<feature type="transmembrane region" description="Helical" evidence="4">
    <location>
        <begin position="193"/>
        <end position="213"/>
    </location>
</feature>
<feature type="region of interest" description="Disordered" evidence="3">
    <location>
        <begin position="1"/>
        <end position="44"/>
    </location>
</feature>
<dbReference type="InterPro" id="IPR011701">
    <property type="entry name" value="MFS"/>
</dbReference>
<dbReference type="InterPro" id="IPR020846">
    <property type="entry name" value="MFS_dom"/>
</dbReference>
<sequence length="460" mass="49628">MLNQNKSDETAVATADLPAAVTTTTVPEQDLEGPPRDLSLDDDSDMSSPYLEKETYTDFPEGGVKAWSVVLGAWCAMTASMGICNTIGFLQAWLTTHQLADYTEAQISWIFSIFSFLLFFGGVQVGPIFDSYGIMVLLIPGCIGIVLSLVFLSLCTQYYQFILGFAILGGISCSMVFTPSVTIVGHWFYKKRGLATGIAASGGAVGGVIFPLVLIDLMPRIGYGWSIRVIALINLVLSVVAVALMRTRLPLEKSKSGAVIDLKAFKDVRFGLTTFGVFLAEWALFIPINYITSYALKKGLDQTFSYQLLAILNAGSVLGRCLPGYMSDVFGRFNVMIVTAAMCAITCLAIWLPSQDHLGPIVLFAFVFGLCSGTGICLTPVCISQICKTEDYGKRYGTCYSVVSIGVLTGMPIAGEILNRQGGSNFTGLICFSAASYIASVAMFLGARIYSTGWKLRAIY</sequence>
<dbReference type="InterPro" id="IPR036259">
    <property type="entry name" value="MFS_trans_sf"/>
</dbReference>
<comment type="similarity">
    <text evidence="2">Belongs to the major facilitator superfamily. Monocarboxylate porter (TC 2.A.1.13) family.</text>
</comment>
<dbReference type="PANTHER" id="PTHR11360:SF240">
    <property type="entry name" value="MONOCARBOXYLATE TRANSPORTER (EUROFUNG)-RELATED"/>
    <property type="match status" value="1"/>
</dbReference>
<protein>
    <submittedName>
        <fullName evidence="6">Similar to Saccharomyces cerevisiae YOL119C MCH4 Protein with similarity to mammalian monocarboxylate permeases</fullName>
    </submittedName>
</protein>
<keyword evidence="7" id="KW-1185">Reference proteome</keyword>
<feature type="transmembrane region" description="Helical" evidence="4">
    <location>
        <begin position="158"/>
        <end position="181"/>
    </location>
</feature>
<dbReference type="Proteomes" id="UP000242525">
    <property type="component" value="Unassembled WGS sequence"/>
</dbReference>
<accession>A0A0J9XHT8</accession>